<keyword evidence="2" id="KW-1185">Reference proteome</keyword>
<evidence type="ECO:0000313" key="1">
    <source>
        <dbReference type="EMBL" id="VDO48628.1"/>
    </source>
</evidence>
<dbReference type="AlphaFoldDB" id="A0A183HHI9"/>
<name>A0A183HHI9_9BILA</name>
<sequence length="96" mass="10384">MLTAQAMPTWPTPTTVTLECGVRCAGTISLNNACAVSLILKKESADIDATKGVWGKKRQADEERAEVPSLQKEAADIMWPATAARRYPRLSDPLGI</sequence>
<reference evidence="1 2" key="2">
    <citation type="submission" date="2018-11" db="EMBL/GenBank/DDBJ databases">
        <authorList>
            <consortium name="Pathogen Informatics"/>
        </authorList>
    </citation>
    <scope>NUCLEOTIDE SEQUENCE [LARGE SCALE GENOMIC DNA]</scope>
</reference>
<dbReference type="EMBL" id="UZAJ01006940">
    <property type="protein sequence ID" value="VDO48628.1"/>
    <property type="molecule type" value="Genomic_DNA"/>
</dbReference>
<dbReference type="Proteomes" id="UP000267606">
    <property type="component" value="Unassembled WGS sequence"/>
</dbReference>
<evidence type="ECO:0000313" key="3">
    <source>
        <dbReference type="WBParaSite" id="OFLC_0000695001-mRNA-1"/>
    </source>
</evidence>
<reference evidence="3" key="1">
    <citation type="submission" date="2016-06" db="UniProtKB">
        <authorList>
            <consortium name="WormBaseParasite"/>
        </authorList>
    </citation>
    <scope>IDENTIFICATION</scope>
</reference>
<organism evidence="3">
    <name type="scientific">Onchocerca flexuosa</name>
    <dbReference type="NCBI Taxonomy" id="387005"/>
    <lineage>
        <taxon>Eukaryota</taxon>
        <taxon>Metazoa</taxon>
        <taxon>Ecdysozoa</taxon>
        <taxon>Nematoda</taxon>
        <taxon>Chromadorea</taxon>
        <taxon>Rhabditida</taxon>
        <taxon>Spirurina</taxon>
        <taxon>Spiruromorpha</taxon>
        <taxon>Filarioidea</taxon>
        <taxon>Onchocercidae</taxon>
        <taxon>Onchocerca</taxon>
    </lineage>
</organism>
<gene>
    <name evidence="1" type="ORF">OFLC_LOCUS6951</name>
</gene>
<proteinExistence type="predicted"/>
<accession>A0A183HHI9</accession>
<evidence type="ECO:0000313" key="2">
    <source>
        <dbReference type="Proteomes" id="UP000267606"/>
    </source>
</evidence>
<dbReference type="WBParaSite" id="OFLC_0000695001-mRNA-1">
    <property type="protein sequence ID" value="OFLC_0000695001-mRNA-1"/>
    <property type="gene ID" value="OFLC_0000695001"/>
</dbReference>
<protein>
    <submittedName>
        <fullName evidence="1 3">Uncharacterized protein</fullName>
    </submittedName>
</protein>